<organism evidence="1 2">
    <name type="scientific">Cinchona calisaya</name>
    <dbReference type="NCBI Taxonomy" id="153742"/>
    <lineage>
        <taxon>Eukaryota</taxon>
        <taxon>Viridiplantae</taxon>
        <taxon>Streptophyta</taxon>
        <taxon>Embryophyta</taxon>
        <taxon>Tracheophyta</taxon>
        <taxon>Spermatophyta</taxon>
        <taxon>Magnoliopsida</taxon>
        <taxon>eudicotyledons</taxon>
        <taxon>Gunneridae</taxon>
        <taxon>Pentapetalae</taxon>
        <taxon>asterids</taxon>
        <taxon>lamiids</taxon>
        <taxon>Gentianales</taxon>
        <taxon>Rubiaceae</taxon>
        <taxon>Cinchonoideae</taxon>
        <taxon>Cinchoneae</taxon>
        <taxon>Cinchona</taxon>
    </lineage>
</organism>
<keyword evidence="2" id="KW-1185">Reference proteome</keyword>
<name>A0ABD2XY87_9GENT</name>
<dbReference type="Proteomes" id="UP001630127">
    <property type="component" value="Unassembled WGS sequence"/>
</dbReference>
<dbReference type="AlphaFoldDB" id="A0ABD2XY87"/>
<comment type="caution">
    <text evidence="1">The sequence shown here is derived from an EMBL/GenBank/DDBJ whole genome shotgun (WGS) entry which is preliminary data.</text>
</comment>
<dbReference type="EMBL" id="JBJUIK010000017">
    <property type="protein sequence ID" value="KAL3498438.1"/>
    <property type="molecule type" value="Genomic_DNA"/>
</dbReference>
<evidence type="ECO:0000313" key="1">
    <source>
        <dbReference type="EMBL" id="KAL3498438.1"/>
    </source>
</evidence>
<proteinExistence type="predicted"/>
<protein>
    <submittedName>
        <fullName evidence="1">Uncharacterized protein</fullName>
    </submittedName>
</protein>
<sequence>MLSTSGDNLGFGDYKAPTEAPVPIYILGSMMVTKKNKLKKTSELSIAMNKLEMAKAKGGCLKANLPFDGFNTFLSFDGLDHDLFDFCGLCTRVGFGLALEEIKERFSNLDFDKDSFNLYDQSVTTDLATEMENKFRAPRT</sequence>
<evidence type="ECO:0000313" key="2">
    <source>
        <dbReference type="Proteomes" id="UP001630127"/>
    </source>
</evidence>
<reference evidence="1 2" key="1">
    <citation type="submission" date="2024-11" db="EMBL/GenBank/DDBJ databases">
        <title>A near-complete genome assembly of Cinchona calisaya.</title>
        <authorList>
            <person name="Lian D.C."/>
            <person name="Zhao X.W."/>
            <person name="Wei L."/>
        </authorList>
    </citation>
    <scope>NUCLEOTIDE SEQUENCE [LARGE SCALE GENOMIC DNA]</scope>
    <source>
        <tissue evidence="1">Nenye</tissue>
    </source>
</reference>
<accession>A0ABD2XY87</accession>
<gene>
    <name evidence="1" type="ORF">ACH5RR_041170</name>
</gene>